<dbReference type="AlphaFoldDB" id="X1GGJ4"/>
<feature type="domain" description="LamG-like jellyroll fold" evidence="3">
    <location>
        <begin position="20"/>
        <end position="156"/>
    </location>
</feature>
<gene>
    <name evidence="4" type="ORF">S03H2_32583</name>
</gene>
<dbReference type="Pfam" id="PF13385">
    <property type="entry name" value="Laminin_G_3"/>
    <property type="match status" value="1"/>
</dbReference>
<sequence length="247" mass="26955">DTYYFDGSDFVNFTQVIGSTSGTLAFWINITAGAGTQRNIIGRDDGGANQDFTLMIRGSAGNKAYWYLDDGAGVDKFILSNEAIPENVWVHVVGMWGTDGMKMYVNGVLQDDTSAVTYYPNRDFMIGADKTSFGFYEPWKGEIDEGGYWDRALTQEEITSLYNTGIGLTYPFAVDTCACPGAGNDWEIDMSDNCQINDDCDLTTGYLNFTGAGYANCNATITTTNLGDPGSEGILYIQDSCLIYVKG</sequence>
<protein>
    <recommendedName>
        <fullName evidence="3">LamG-like jellyroll fold domain-containing protein</fullName>
    </recommendedName>
</protein>
<dbReference type="SUPFAM" id="SSF49899">
    <property type="entry name" value="Concanavalin A-like lectins/glucanases"/>
    <property type="match status" value="1"/>
</dbReference>
<keyword evidence="2" id="KW-1015">Disulfide bond</keyword>
<comment type="caution">
    <text evidence="4">The sequence shown here is derived from an EMBL/GenBank/DDBJ whole genome shotgun (WGS) entry which is preliminary data.</text>
</comment>
<name>X1GGJ4_9ZZZZ</name>
<reference evidence="4" key="1">
    <citation type="journal article" date="2014" name="Front. Microbiol.">
        <title>High frequency of phylogenetically diverse reductive dehalogenase-homologous genes in deep subseafloor sedimentary metagenomes.</title>
        <authorList>
            <person name="Kawai M."/>
            <person name="Futagami T."/>
            <person name="Toyoda A."/>
            <person name="Takaki Y."/>
            <person name="Nishi S."/>
            <person name="Hori S."/>
            <person name="Arai W."/>
            <person name="Tsubouchi T."/>
            <person name="Morono Y."/>
            <person name="Uchiyama I."/>
            <person name="Ito T."/>
            <person name="Fujiyama A."/>
            <person name="Inagaki F."/>
            <person name="Takami H."/>
        </authorList>
    </citation>
    <scope>NUCLEOTIDE SEQUENCE</scope>
    <source>
        <strain evidence="4">Expedition CK06-06</strain>
    </source>
</reference>
<evidence type="ECO:0000313" key="4">
    <source>
        <dbReference type="EMBL" id="GAH57001.1"/>
    </source>
</evidence>
<dbReference type="Gene3D" id="2.60.120.200">
    <property type="match status" value="1"/>
</dbReference>
<evidence type="ECO:0000256" key="2">
    <source>
        <dbReference type="ARBA" id="ARBA00023157"/>
    </source>
</evidence>
<dbReference type="SMART" id="SM00560">
    <property type="entry name" value="LamGL"/>
    <property type="match status" value="1"/>
</dbReference>
<accession>X1GGJ4</accession>
<dbReference type="InterPro" id="IPR013320">
    <property type="entry name" value="ConA-like_dom_sf"/>
</dbReference>
<evidence type="ECO:0000256" key="1">
    <source>
        <dbReference type="ARBA" id="ARBA00022729"/>
    </source>
</evidence>
<keyword evidence="1" id="KW-0732">Signal</keyword>
<evidence type="ECO:0000259" key="3">
    <source>
        <dbReference type="SMART" id="SM00560"/>
    </source>
</evidence>
<proteinExistence type="predicted"/>
<dbReference type="InterPro" id="IPR006558">
    <property type="entry name" value="LamG-like"/>
</dbReference>
<feature type="non-terminal residue" evidence="4">
    <location>
        <position position="1"/>
    </location>
</feature>
<organism evidence="4">
    <name type="scientific">marine sediment metagenome</name>
    <dbReference type="NCBI Taxonomy" id="412755"/>
    <lineage>
        <taxon>unclassified sequences</taxon>
        <taxon>metagenomes</taxon>
        <taxon>ecological metagenomes</taxon>
    </lineage>
</organism>
<dbReference type="EMBL" id="BARU01019799">
    <property type="protein sequence ID" value="GAH57001.1"/>
    <property type="molecule type" value="Genomic_DNA"/>
</dbReference>